<protein>
    <submittedName>
        <fullName evidence="2">Uncharacterized protein</fullName>
    </submittedName>
</protein>
<gene>
    <name evidence="2" type="ORF">CGS55_04510</name>
    <name evidence="1" type="ORF">GKE10_14035</name>
</gene>
<evidence type="ECO:0000313" key="1">
    <source>
        <dbReference type="EMBL" id="MSC52989.1"/>
    </source>
</evidence>
<dbReference type="EMBL" id="WKQM01000047">
    <property type="protein sequence ID" value="MSC52989.1"/>
    <property type="molecule type" value="Genomic_DNA"/>
</dbReference>
<dbReference type="RefSeq" id="WP_097782803.1">
    <property type="nucleotide sequence ID" value="NZ_NMTV01000034.1"/>
</dbReference>
<reference evidence="1 4" key="3">
    <citation type="journal article" date="2019" name="Nat. Med.">
        <title>A library of human gut bacterial isolates paired with longitudinal multiomics data enables mechanistic microbiome research.</title>
        <authorList>
            <person name="Poyet M."/>
            <person name="Groussin M."/>
            <person name="Gibbons S.M."/>
            <person name="Avila-Pacheco J."/>
            <person name="Jiang X."/>
            <person name="Kearney S.M."/>
            <person name="Perrotta A.R."/>
            <person name="Berdy B."/>
            <person name="Zhao S."/>
            <person name="Lieberman T.D."/>
            <person name="Swanson P.K."/>
            <person name="Smith M."/>
            <person name="Roesemann S."/>
            <person name="Alexander J.E."/>
            <person name="Rich S.A."/>
            <person name="Livny J."/>
            <person name="Vlamakis H."/>
            <person name="Clish C."/>
            <person name="Bullock K."/>
            <person name="Deik A."/>
            <person name="Scott J."/>
            <person name="Pierce K.A."/>
            <person name="Xavier R.J."/>
            <person name="Alm E.J."/>
        </authorList>
    </citation>
    <scope>NUCLEOTIDE SEQUENCE [LARGE SCALE GENOMIC DNA]</scope>
    <source>
        <strain evidence="1 4">BIOML-B1</strain>
    </source>
</reference>
<evidence type="ECO:0000313" key="3">
    <source>
        <dbReference type="Proteomes" id="UP000219901"/>
    </source>
</evidence>
<name>A0A2A7A1Q1_9FIRM</name>
<dbReference type="AlphaFoldDB" id="A0A2A7A1Q1"/>
<dbReference type="Proteomes" id="UP000219901">
    <property type="component" value="Unassembled WGS sequence"/>
</dbReference>
<evidence type="ECO:0000313" key="4">
    <source>
        <dbReference type="Proteomes" id="UP000462091"/>
    </source>
</evidence>
<reference evidence="2 3" key="1">
    <citation type="journal article" date="2017" name="Front. Microbiol.">
        <title>New Insights into the Diversity of the Genus Faecalibacterium.</title>
        <authorList>
            <person name="Benevides L."/>
            <person name="Burman S."/>
            <person name="Martin R."/>
            <person name="Robert V."/>
            <person name="Thomas M."/>
            <person name="Miquel S."/>
            <person name="Chain F."/>
            <person name="Sokol H."/>
            <person name="Bermudez-Humaran L.G."/>
            <person name="Morrison M."/>
            <person name="Langella P."/>
            <person name="Azevedo V.A."/>
            <person name="Chatel J.M."/>
            <person name="Soares S."/>
        </authorList>
    </citation>
    <scope>NUCLEOTIDE SEQUENCE [LARGE SCALE GENOMIC DNA]</scope>
    <source>
        <strain evidence="2 3">CNCM I 4546</strain>
    </source>
</reference>
<sequence>MPPILNQDIRERVRTTISKRAPQNTTKQIKLENIENFNNLSREGLENGNIERRILLYETHSHEKVYMQYPGIESKRNGQRNFMLDARPIIQKSDGEIVPDMNFGRIWDIIDRIGQGHQANLDVLAVLFLRIAYMIGYQHNDTEYLSETINVITGEVIESSMTRFCWNSLILDPDVVETLGDSFGLLGGVSLEGFLYYNDLLAQNEDCKYSYLKGQQWDFKSGRINNCLSHLTVIAHMQGHMGISELINKFQHGGVAPLAQNKFNEVCGDLVIQE</sequence>
<accession>A0A2A7A1Q1</accession>
<comment type="caution">
    <text evidence="2">The sequence shown here is derived from an EMBL/GenBank/DDBJ whole genome shotgun (WGS) entry which is preliminary data.</text>
</comment>
<dbReference type="EMBL" id="NMTV01000034">
    <property type="protein sequence ID" value="PDX73026.1"/>
    <property type="molecule type" value="Genomic_DNA"/>
</dbReference>
<proteinExistence type="predicted"/>
<dbReference type="Proteomes" id="UP000462091">
    <property type="component" value="Unassembled WGS sequence"/>
</dbReference>
<evidence type="ECO:0000313" key="2">
    <source>
        <dbReference type="EMBL" id="PDX73026.1"/>
    </source>
</evidence>
<reference evidence="2" key="2">
    <citation type="submission" date="2017-07" db="EMBL/GenBank/DDBJ databases">
        <authorList>
            <person name="Sun Z.S."/>
            <person name="Albrecht U."/>
            <person name="Echele G."/>
            <person name="Lee C.C."/>
        </authorList>
    </citation>
    <scope>NUCLEOTIDE SEQUENCE</scope>
    <source>
        <strain evidence="2">CNCM I 4546</strain>
    </source>
</reference>
<organism evidence="2 3">
    <name type="scientific">Faecalibacterium prausnitzii</name>
    <dbReference type="NCBI Taxonomy" id="853"/>
    <lineage>
        <taxon>Bacteria</taxon>
        <taxon>Bacillati</taxon>
        <taxon>Bacillota</taxon>
        <taxon>Clostridia</taxon>
        <taxon>Eubacteriales</taxon>
        <taxon>Oscillospiraceae</taxon>
        <taxon>Faecalibacterium</taxon>
    </lineage>
</organism>